<sequence length="425" mass="46795">MSSLPQVVAGVVFILLVSVVWVCRSRKGRKSNHLEQTDDPNKKGFFGRITGRLRGGRYEQTSGNDTDQPHQLNSTRSRRNGDLENSAANRGSAATAAVGRNTSVRSIMTLPAYRPMAGNNEQVLGREGERDGVDVIVDLPNQEEEEELRDREMETMYQIRTTRRQLLAEREERRTQRTEARRRNDAAALEDIRARTRAANQDTTIADLRQTVDQIKESRNRSVSSVSYADVGIARHDGTRIRANSTESERVGLLSDAGSISLGHNRGRSASSAASAETDFMSLTPTHTRGDSQSGPWVPNGDTRTGSSIDLAETDLGDTAMPPPEYHDVRLSEEGRSTTPLHEPPPDYPGPYRSASQRTQRSLTNGARPNGEVESEPEPEARTQTMGRGVGGVPQLPSLRISRLPEIVIEPSSAHPRDGRQETLS</sequence>
<feature type="compositionally biased region" description="Polar residues" evidence="1">
    <location>
        <begin position="283"/>
        <end position="295"/>
    </location>
</feature>
<gene>
    <name evidence="3" type="ORF">EDB81DRAFT_441476</name>
</gene>
<proteinExistence type="predicted"/>
<dbReference type="OrthoDB" id="5376312at2759"/>
<reference evidence="3" key="1">
    <citation type="journal article" date="2021" name="Nat. Commun.">
        <title>Genetic determinants of endophytism in the Arabidopsis root mycobiome.</title>
        <authorList>
            <person name="Mesny F."/>
            <person name="Miyauchi S."/>
            <person name="Thiergart T."/>
            <person name="Pickel B."/>
            <person name="Atanasova L."/>
            <person name="Karlsson M."/>
            <person name="Huettel B."/>
            <person name="Barry K.W."/>
            <person name="Haridas S."/>
            <person name="Chen C."/>
            <person name="Bauer D."/>
            <person name="Andreopoulos W."/>
            <person name="Pangilinan J."/>
            <person name="LaButti K."/>
            <person name="Riley R."/>
            <person name="Lipzen A."/>
            <person name="Clum A."/>
            <person name="Drula E."/>
            <person name="Henrissat B."/>
            <person name="Kohler A."/>
            <person name="Grigoriev I.V."/>
            <person name="Martin F.M."/>
            <person name="Hacquard S."/>
        </authorList>
    </citation>
    <scope>NUCLEOTIDE SEQUENCE</scope>
    <source>
        <strain evidence="3">MPI-CAGE-AT-0147</strain>
    </source>
</reference>
<dbReference type="Proteomes" id="UP000738349">
    <property type="component" value="Unassembled WGS sequence"/>
</dbReference>
<evidence type="ECO:0000313" key="3">
    <source>
        <dbReference type="EMBL" id="KAH7153014.1"/>
    </source>
</evidence>
<feature type="compositionally biased region" description="Basic and acidic residues" evidence="1">
    <location>
        <begin position="325"/>
        <end position="336"/>
    </location>
</feature>
<evidence type="ECO:0000256" key="1">
    <source>
        <dbReference type="SAM" id="MobiDB-lite"/>
    </source>
</evidence>
<feature type="compositionally biased region" description="Low complexity" evidence="1">
    <location>
        <begin position="85"/>
        <end position="97"/>
    </location>
</feature>
<feature type="compositionally biased region" description="Polar residues" evidence="1">
    <location>
        <begin position="354"/>
        <end position="367"/>
    </location>
</feature>
<keyword evidence="2" id="KW-0472">Membrane</keyword>
<organism evidence="3 4">
    <name type="scientific">Dactylonectria macrodidyma</name>
    <dbReference type="NCBI Taxonomy" id="307937"/>
    <lineage>
        <taxon>Eukaryota</taxon>
        <taxon>Fungi</taxon>
        <taxon>Dikarya</taxon>
        <taxon>Ascomycota</taxon>
        <taxon>Pezizomycotina</taxon>
        <taxon>Sordariomycetes</taxon>
        <taxon>Hypocreomycetidae</taxon>
        <taxon>Hypocreales</taxon>
        <taxon>Nectriaceae</taxon>
        <taxon>Dactylonectria</taxon>
    </lineage>
</organism>
<accession>A0A9P9JBU2</accession>
<feature type="compositionally biased region" description="Basic and acidic residues" evidence="1">
    <location>
        <begin position="32"/>
        <end position="42"/>
    </location>
</feature>
<keyword evidence="2" id="KW-0812">Transmembrane</keyword>
<feature type="compositionally biased region" description="Polar residues" evidence="1">
    <location>
        <begin position="59"/>
        <end position="75"/>
    </location>
</feature>
<dbReference type="AlphaFoldDB" id="A0A9P9JBU2"/>
<keyword evidence="2" id="KW-1133">Transmembrane helix</keyword>
<evidence type="ECO:0000256" key="2">
    <source>
        <dbReference type="SAM" id="Phobius"/>
    </source>
</evidence>
<evidence type="ECO:0000313" key="4">
    <source>
        <dbReference type="Proteomes" id="UP000738349"/>
    </source>
</evidence>
<name>A0A9P9JBU2_9HYPO</name>
<keyword evidence="4" id="KW-1185">Reference proteome</keyword>
<feature type="compositionally biased region" description="Basic and acidic residues" evidence="1">
    <location>
        <begin position="415"/>
        <end position="425"/>
    </location>
</feature>
<feature type="region of interest" description="Disordered" evidence="1">
    <location>
        <begin position="28"/>
        <end position="98"/>
    </location>
</feature>
<feature type="region of interest" description="Disordered" evidence="1">
    <location>
        <begin position="283"/>
        <end position="425"/>
    </location>
</feature>
<comment type="caution">
    <text evidence="3">The sequence shown here is derived from an EMBL/GenBank/DDBJ whole genome shotgun (WGS) entry which is preliminary data.</text>
</comment>
<dbReference type="EMBL" id="JAGMUV010000006">
    <property type="protein sequence ID" value="KAH7153014.1"/>
    <property type="molecule type" value="Genomic_DNA"/>
</dbReference>
<protein>
    <submittedName>
        <fullName evidence="3">Uncharacterized protein</fullName>
    </submittedName>
</protein>
<feature type="transmembrane region" description="Helical" evidence="2">
    <location>
        <begin position="6"/>
        <end position="23"/>
    </location>
</feature>